<name>A0ACC0UX25_9HYPO</name>
<sequence>MKSIWSLFAVCVALTLADTPTQWSPRCRCLPSDDCWPAPSVWAALNDTVGGRLVKTVPLGSACHDPDYDEDACLAVRESWNDPRLHLPSSSSIMQHFFANRSCDPFTPRSRPCELGNYVAYAIRVTQDDDVVAGIRFARENNVRLVVRNTGHDFLGRSTGAGALSIWTHALNTTHFVPSYSYSSPSSSSSSSSSPYTGPALIASAGVLGYQAIEAAQSHSHLVVTGSCPTVGVAGGFLLGGGHSPLSASFGLAADQALAYRVALADGSDTVVNATPDENPDLYWALSGGAGGGTYGVVLEVALRAYPASPTVGGARIQLAANSTTPESFAAAVAAAHELMPSLADRRIASNYILTRAFFSIGPFTHLGSTGENLRDEVLRPLTARLRELGIPFTEKYTTYDSYRDHYDAYLGPLPWGTLRSSEYQYGSRLVPRSAIVENADGGATQLQQVIMDLISRTNVTLVATTGPFTPTPPDEGAAVKNSVNPAWRQAMMQLQLSTPWDNDPSSWAAMLRDQKLMSESYLAALRDATPGGASYLNEGDVGLSSDWRAESFGENYDELRRIKDKWDPDGVFYVFKGVGSEAWTVDESGRMCRAGDW</sequence>
<evidence type="ECO:0000313" key="2">
    <source>
        <dbReference type="Proteomes" id="UP001163324"/>
    </source>
</evidence>
<proteinExistence type="predicted"/>
<organism evidence="1 2">
    <name type="scientific">Trichothecium roseum</name>
    <dbReference type="NCBI Taxonomy" id="47278"/>
    <lineage>
        <taxon>Eukaryota</taxon>
        <taxon>Fungi</taxon>
        <taxon>Dikarya</taxon>
        <taxon>Ascomycota</taxon>
        <taxon>Pezizomycotina</taxon>
        <taxon>Sordariomycetes</taxon>
        <taxon>Hypocreomycetidae</taxon>
        <taxon>Hypocreales</taxon>
        <taxon>Hypocreales incertae sedis</taxon>
        <taxon>Trichothecium</taxon>
    </lineage>
</organism>
<gene>
    <name evidence="1" type="ORF">N3K66_006423</name>
</gene>
<evidence type="ECO:0000313" key="1">
    <source>
        <dbReference type="EMBL" id="KAI9898063.1"/>
    </source>
</evidence>
<reference evidence="1" key="1">
    <citation type="submission" date="2022-10" db="EMBL/GenBank/DDBJ databases">
        <title>Complete Genome of Trichothecium roseum strain YXFP-22015, a Plant Pathogen Isolated from Citrus.</title>
        <authorList>
            <person name="Wang Y."/>
            <person name="Zhu L."/>
        </authorList>
    </citation>
    <scope>NUCLEOTIDE SEQUENCE</scope>
    <source>
        <strain evidence="1">YXFP-22015</strain>
    </source>
</reference>
<comment type="caution">
    <text evidence="1">The sequence shown here is derived from an EMBL/GenBank/DDBJ whole genome shotgun (WGS) entry which is preliminary data.</text>
</comment>
<keyword evidence="2" id="KW-1185">Reference proteome</keyword>
<dbReference type="EMBL" id="CM047945">
    <property type="protein sequence ID" value="KAI9898063.1"/>
    <property type="molecule type" value="Genomic_DNA"/>
</dbReference>
<accession>A0ACC0UX25</accession>
<protein>
    <submittedName>
        <fullName evidence="1">Uncharacterized protein</fullName>
    </submittedName>
</protein>
<dbReference type="Proteomes" id="UP001163324">
    <property type="component" value="Chromosome 6"/>
</dbReference>